<protein>
    <submittedName>
        <fullName evidence="3">GAF domain-containing protein</fullName>
    </submittedName>
</protein>
<sequence length="266" mass="28564">MSSTTTQPSSTPVHQRLRPVLLALPPAAILACTFVAGRTHGGGAVAWIAAAVLLTIASASLTYWLDRRAVAHAITVGLARSIVAKSVNRSAEPVIGALNSVAASTCPEECHTSVQVLVSRVVDHSYNQCWLPEPTFAEIRCTYYELVGKEQLRRRHFGGRADVPRRDFKAERSLHDQEAIRLALDERSLLVNDLHTAPPPHFEDSLGRPYRSLVAVPVRAGGTSYGLLVLDAAAPGTFGPIDLGQLQLMANLLGAGLAHEELVSKT</sequence>
<dbReference type="AlphaFoldDB" id="A0A841BIQ1"/>
<feature type="transmembrane region" description="Helical" evidence="1">
    <location>
        <begin position="20"/>
        <end position="38"/>
    </location>
</feature>
<organism evidence="3 4">
    <name type="scientific">Allocatelliglobosispora scoriae</name>
    <dbReference type="NCBI Taxonomy" id="643052"/>
    <lineage>
        <taxon>Bacteria</taxon>
        <taxon>Bacillati</taxon>
        <taxon>Actinomycetota</taxon>
        <taxon>Actinomycetes</taxon>
        <taxon>Micromonosporales</taxon>
        <taxon>Micromonosporaceae</taxon>
        <taxon>Allocatelliglobosispora</taxon>
    </lineage>
</organism>
<dbReference type="InterPro" id="IPR029016">
    <property type="entry name" value="GAF-like_dom_sf"/>
</dbReference>
<evidence type="ECO:0000256" key="1">
    <source>
        <dbReference type="SAM" id="Phobius"/>
    </source>
</evidence>
<dbReference type="Gene3D" id="3.30.450.40">
    <property type="match status" value="1"/>
</dbReference>
<evidence type="ECO:0000313" key="4">
    <source>
        <dbReference type="Proteomes" id="UP000587527"/>
    </source>
</evidence>
<evidence type="ECO:0000259" key="2">
    <source>
        <dbReference type="Pfam" id="PF13185"/>
    </source>
</evidence>
<keyword evidence="1" id="KW-0472">Membrane</keyword>
<keyword evidence="4" id="KW-1185">Reference proteome</keyword>
<feature type="domain" description="GAF" evidence="2">
    <location>
        <begin position="179"/>
        <end position="257"/>
    </location>
</feature>
<keyword evidence="1" id="KW-0812">Transmembrane</keyword>
<dbReference type="EMBL" id="JACHMN010000002">
    <property type="protein sequence ID" value="MBB5868997.1"/>
    <property type="molecule type" value="Genomic_DNA"/>
</dbReference>
<dbReference type="Pfam" id="PF13185">
    <property type="entry name" value="GAF_2"/>
    <property type="match status" value="1"/>
</dbReference>
<feature type="transmembrane region" description="Helical" evidence="1">
    <location>
        <begin position="44"/>
        <end position="65"/>
    </location>
</feature>
<accession>A0A841BIQ1</accession>
<comment type="caution">
    <text evidence="3">The sequence shown here is derived from an EMBL/GenBank/DDBJ whole genome shotgun (WGS) entry which is preliminary data.</text>
</comment>
<gene>
    <name evidence="3" type="ORF">F4553_002376</name>
</gene>
<name>A0A841BIQ1_9ACTN</name>
<keyword evidence="1" id="KW-1133">Transmembrane helix</keyword>
<dbReference type="Proteomes" id="UP000587527">
    <property type="component" value="Unassembled WGS sequence"/>
</dbReference>
<dbReference type="SUPFAM" id="SSF55781">
    <property type="entry name" value="GAF domain-like"/>
    <property type="match status" value="1"/>
</dbReference>
<dbReference type="RefSeq" id="WP_184835338.1">
    <property type="nucleotide sequence ID" value="NZ_JACHMN010000002.1"/>
</dbReference>
<dbReference type="InterPro" id="IPR003018">
    <property type="entry name" value="GAF"/>
</dbReference>
<proteinExistence type="predicted"/>
<evidence type="ECO:0000313" key="3">
    <source>
        <dbReference type="EMBL" id="MBB5868997.1"/>
    </source>
</evidence>
<reference evidence="3 4" key="1">
    <citation type="submission" date="2020-08" db="EMBL/GenBank/DDBJ databases">
        <title>Sequencing the genomes of 1000 actinobacteria strains.</title>
        <authorList>
            <person name="Klenk H.-P."/>
        </authorList>
    </citation>
    <scope>NUCLEOTIDE SEQUENCE [LARGE SCALE GENOMIC DNA]</scope>
    <source>
        <strain evidence="3 4">DSM 45362</strain>
    </source>
</reference>